<name>A0A9D1HB56_9FLAO</name>
<proteinExistence type="predicted"/>
<sequence length="206" mass="24062">MLDEKWIVQYLAHPDLLGTDDVAELSRALERYPYCHVSRMLYLKALHNVGHLSFDAELARGAAFIADRKALFEWIHRAEPVSVPQPTVAPAPQPFSEEPAPEELSQWMDRQPSRKSPEELIDRFIRTNPRIKPASDYPREEKDLSRPSQEILSEQVMTETLARIYVRQKKYDRAIEAYRILMLKNPKKSGYFADQIRELEKLKEKN</sequence>
<reference evidence="3" key="1">
    <citation type="submission" date="2020-10" db="EMBL/GenBank/DDBJ databases">
        <authorList>
            <person name="Gilroy R."/>
        </authorList>
    </citation>
    <scope>NUCLEOTIDE SEQUENCE</scope>
    <source>
        <strain evidence="3">1383</strain>
    </source>
</reference>
<dbReference type="AlphaFoldDB" id="A0A9D1HB56"/>
<dbReference type="Proteomes" id="UP000824161">
    <property type="component" value="Unassembled WGS sequence"/>
</dbReference>
<organism evidence="3 4">
    <name type="scientific">Candidatus Merdimorpha stercoravium</name>
    <dbReference type="NCBI Taxonomy" id="2840863"/>
    <lineage>
        <taxon>Bacteria</taxon>
        <taxon>Pseudomonadati</taxon>
        <taxon>Bacteroidota</taxon>
        <taxon>Flavobacteriia</taxon>
        <taxon>Flavobacteriales</taxon>
        <taxon>Candidatus Merdimorpha</taxon>
    </lineage>
</organism>
<evidence type="ECO:0008006" key="5">
    <source>
        <dbReference type="Google" id="ProtNLM"/>
    </source>
</evidence>
<evidence type="ECO:0000256" key="1">
    <source>
        <dbReference type="PROSITE-ProRule" id="PRU00339"/>
    </source>
</evidence>
<dbReference type="InterPro" id="IPR019734">
    <property type="entry name" value="TPR_rpt"/>
</dbReference>
<protein>
    <recommendedName>
        <fullName evidence="5">Tetratricopeptide repeat protein</fullName>
    </recommendedName>
</protein>
<reference evidence="3" key="2">
    <citation type="journal article" date="2021" name="PeerJ">
        <title>Extensive microbial diversity within the chicken gut microbiome revealed by metagenomics and culture.</title>
        <authorList>
            <person name="Gilroy R."/>
            <person name="Ravi A."/>
            <person name="Getino M."/>
            <person name="Pursley I."/>
            <person name="Horton D.L."/>
            <person name="Alikhan N.F."/>
            <person name="Baker D."/>
            <person name="Gharbi K."/>
            <person name="Hall N."/>
            <person name="Watson M."/>
            <person name="Adriaenssens E.M."/>
            <person name="Foster-Nyarko E."/>
            <person name="Jarju S."/>
            <person name="Secka A."/>
            <person name="Antonio M."/>
            <person name="Oren A."/>
            <person name="Chaudhuri R.R."/>
            <person name="La Ragione R."/>
            <person name="Hildebrand F."/>
            <person name="Pallen M.J."/>
        </authorList>
    </citation>
    <scope>NUCLEOTIDE SEQUENCE</scope>
    <source>
        <strain evidence="3">1383</strain>
    </source>
</reference>
<evidence type="ECO:0000313" key="4">
    <source>
        <dbReference type="Proteomes" id="UP000824161"/>
    </source>
</evidence>
<gene>
    <name evidence="3" type="ORF">IAC44_02615</name>
</gene>
<accession>A0A9D1HB56</accession>
<keyword evidence="1" id="KW-0802">TPR repeat</keyword>
<dbReference type="EMBL" id="DVLY01000060">
    <property type="protein sequence ID" value="HIT97707.1"/>
    <property type="molecule type" value="Genomic_DNA"/>
</dbReference>
<evidence type="ECO:0000313" key="3">
    <source>
        <dbReference type="EMBL" id="HIT97707.1"/>
    </source>
</evidence>
<feature type="region of interest" description="Disordered" evidence="2">
    <location>
        <begin position="85"/>
        <end position="116"/>
    </location>
</feature>
<dbReference type="PROSITE" id="PS50005">
    <property type="entry name" value="TPR"/>
    <property type="match status" value="1"/>
</dbReference>
<evidence type="ECO:0000256" key="2">
    <source>
        <dbReference type="SAM" id="MobiDB-lite"/>
    </source>
</evidence>
<feature type="repeat" description="TPR" evidence="1">
    <location>
        <begin position="155"/>
        <end position="188"/>
    </location>
</feature>
<comment type="caution">
    <text evidence="3">The sequence shown here is derived from an EMBL/GenBank/DDBJ whole genome shotgun (WGS) entry which is preliminary data.</text>
</comment>